<dbReference type="CDD" id="cd18727">
    <property type="entry name" value="PIN_Swt1-like"/>
    <property type="match status" value="1"/>
</dbReference>
<dbReference type="SMART" id="SM00670">
    <property type="entry name" value="PINc"/>
    <property type="match status" value="1"/>
</dbReference>
<comment type="caution">
    <text evidence="3">The sequence shown here is derived from an EMBL/GenBank/DDBJ whole genome shotgun (WGS) entry which is preliminary data.</text>
</comment>
<dbReference type="InterPro" id="IPR002716">
    <property type="entry name" value="PIN_dom"/>
</dbReference>
<dbReference type="Pfam" id="PF13638">
    <property type="entry name" value="PIN_4"/>
    <property type="match status" value="1"/>
</dbReference>
<dbReference type="OrthoDB" id="2017974at2759"/>
<feature type="compositionally biased region" description="Acidic residues" evidence="1">
    <location>
        <begin position="316"/>
        <end position="326"/>
    </location>
</feature>
<dbReference type="GO" id="GO:0004540">
    <property type="term" value="F:RNA nuclease activity"/>
    <property type="evidence" value="ECO:0007669"/>
    <property type="project" value="UniProtKB-ARBA"/>
</dbReference>
<evidence type="ECO:0000259" key="2">
    <source>
        <dbReference type="SMART" id="SM00670"/>
    </source>
</evidence>
<dbReference type="GO" id="GO:0005634">
    <property type="term" value="C:nucleus"/>
    <property type="evidence" value="ECO:0007669"/>
    <property type="project" value="TreeGrafter"/>
</dbReference>
<evidence type="ECO:0000313" key="4">
    <source>
        <dbReference type="Proteomes" id="UP000298030"/>
    </source>
</evidence>
<proteinExistence type="predicted"/>
<feature type="region of interest" description="Disordered" evidence="1">
    <location>
        <begin position="282"/>
        <end position="334"/>
    </location>
</feature>
<dbReference type="STRING" id="71717.A0A4Y7TN65"/>
<name>A0A4Y7TN65_COPMI</name>
<feature type="compositionally biased region" description="Low complexity" evidence="1">
    <location>
        <begin position="296"/>
        <end position="310"/>
    </location>
</feature>
<dbReference type="InterPro" id="IPR029060">
    <property type="entry name" value="PIN-like_dom_sf"/>
</dbReference>
<dbReference type="AlphaFoldDB" id="A0A4Y7TN65"/>
<reference evidence="3 4" key="1">
    <citation type="journal article" date="2019" name="Nat. Ecol. Evol.">
        <title>Megaphylogeny resolves global patterns of mushroom evolution.</title>
        <authorList>
            <person name="Varga T."/>
            <person name="Krizsan K."/>
            <person name="Foldi C."/>
            <person name="Dima B."/>
            <person name="Sanchez-Garcia M."/>
            <person name="Sanchez-Ramirez S."/>
            <person name="Szollosi G.J."/>
            <person name="Szarkandi J.G."/>
            <person name="Papp V."/>
            <person name="Albert L."/>
            <person name="Andreopoulos W."/>
            <person name="Angelini C."/>
            <person name="Antonin V."/>
            <person name="Barry K.W."/>
            <person name="Bougher N.L."/>
            <person name="Buchanan P."/>
            <person name="Buyck B."/>
            <person name="Bense V."/>
            <person name="Catcheside P."/>
            <person name="Chovatia M."/>
            <person name="Cooper J."/>
            <person name="Damon W."/>
            <person name="Desjardin D."/>
            <person name="Finy P."/>
            <person name="Geml J."/>
            <person name="Haridas S."/>
            <person name="Hughes K."/>
            <person name="Justo A."/>
            <person name="Karasinski D."/>
            <person name="Kautmanova I."/>
            <person name="Kiss B."/>
            <person name="Kocsube S."/>
            <person name="Kotiranta H."/>
            <person name="LaButti K.M."/>
            <person name="Lechner B.E."/>
            <person name="Liimatainen K."/>
            <person name="Lipzen A."/>
            <person name="Lukacs Z."/>
            <person name="Mihaltcheva S."/>
            <person name="Morgado L.N."/>
            <person name="Niskanen T."/>
            <person name="Noordeloos M.E."/>
            <person name="Ohm R.A."/>
            <person name="Ortiz-Santana B."/>
            <person name="Ovrebo C."/>
            <person name="Racz N."/>
            <person name="Riley R."/>
            <person name="Savchenko A."/>
            <person name="Shiryaev A."/>
            <person name="Soop K."/>
            <person name="Spirin V."/>
            <person name="Szebenyi C."/>
            <person name="Tomsovsky M."/>
            <person name="Tulloss R.E."/>
            <person name="Uehling J."/>
            <person name="Grigoriev I.V."/>
            <person name="Vagvolgyi C."/>
            <person name="Papp T."/>
            <person name="Martin F.M."/>
            <person name="Miettinen O."/>
            <person name="Hibbett D.S."/>
            <person name="Nagy L.G."/>
        </authorList>
    </citation>
    <scope>NUCLEOTIDE SEQUENCE [LARGE SCALE GENOMIC DNA]</scope>
    <source>
        <strain evidence="3 4">FP101781</strain>
    </source>
</reference>
<gene>
    <name evidence="3" type="ORF">FA13DRAFT_1772042</name>
</gene>
<evidence type="ECO:0000256" key="1">
    <source>
        <dbReference type="SAM" id="MobiDB-lite"/>
    </source>
</evidence>
<dbReference type="SUPFAM" id="SSF88723">
    <property type="entry name" value="PIN domain-like"/>
    <property type="match status" value="1"/>
</dbReference>
<dbReference type="PANTHER" id="PTHR16161">
    <property type="entry name" value="TRANSCRIPTIONAL PROTEIN SWT1"/>
    <property type="match status" value="1"/>
</dbReference>
<protein>
    <recommendedName>
        <fullName evidence="2">PIN domain-containing protein</fullName>
    </recommendedName>
</protein>
<dbReference type="InterPro" id="IPR052626">
    <property type="entry name" value="SWT1_Regulator"/>
</dbReference>
<dbReference type="EMBL" id="QPFP01000007">
    <property type="protein sequence ID" value="TEB35647.1"/>
    <property type="molecule type" value="Genomic_DNA"/>
</dbReference>
<dbReference type="Gene3D" id="3.40.50.1010">
    <property type="entry name" value="5'-nuclease"/>
    <property type="match status" value="1"/>
</dbReference>
<feature type="compositionally biased region" description="Low complexity" evidence="1">
    <location>
        <begin position="54"/>
        <end position="64"/>
    </location>
</feature>
<organism evidence="3 4">
    <name type="scientific">Coprinellus micaceus</name>
    <name type="common">Glistening ink-cap mushroom</name>
    <name type="synonym">Coprinus micaceus</name>
    <dbReference type="NCBI Taxonomy" id="71717"/>
    <lineage>
        <taxon>Eukaryota</taxon>
        <taxon>Fungi</taxon>
        <taxon>Dikarya</taxon>
        <taxon>Basidiomycota</taxon>
        <taxon>Agaricomycotina</taxon>
        <taxon>Agaricomycetes</taxon>
        <taxon>Agaricomycetidae</taxon>
        <taxon>Agaricales</taxon>
        <taxon>Agaricineae</taxon>
        <taxon>Psathyrellaceae</taxon>
        <taxon>Coprinellus</taxon>
    </lineage>
</organism>
<evidence type="ECO:0000313" key="3">
    <source>
        <dbReference type="EMBL" id="TEB35647.1"/>
    </source>
</evidence>
<accession>A0A4Y7TN65</accession>
<keyword evidence="4" id="KW-1185">Reference proteome</keyword>
<dbReference type="Proteomes" id="UP000298030">
    <property type="component" value="Unassembled WGS sequence"/>
</dbReference>
<dbReference type="PANTHER" id="PTHR16161:SF0">
    <property type="entry name" value="TRANSCRIPTIONAL PROTEIN SWT1"/>
    <property type="match status" value="1"/>
</dbReference>
<feature type="region of interest" description="Disordered" evidence="1">
    <location>
        <begin position="23"/>
        <end position="71"/>
    </location>
</feature>
<sequence>MSTAFLAAHAPARGFGEFGLTPIQQAFGTGTSNPPSTLPPPTVPPQRAQMQPYPSSSIPSGSGPTPTPANATRECQTHLQATLNEIQEIANDVEMQPPPSELGVYIVLDTNILLGYYEALRTFVEDVERTEVPVVVVVPGIVVQELDRQKNREKLAWPARRASGWLLEKMRLQKAVKVQATEDTCKESRNWRSRVGDELLIPDDMMNDHLILDCAQYFQGLKKGNTVLCSADNNVCIIAHSQGIPTITPPQKGVWTSRDLAQSVYGRDSPLVAGFTASTGLFGREANRPGSNPRQAPRGGYARAPSAPAARRIEDSDSMIVDDENADSSSTAETPLNVLHDDVREYFTRLLLQLAARQGASELRLESASRHAPSYVTKDYRTWNATECLEYLYAKSPGLQRQMISPSPEVFLSKRYTARGARTGQEWSPADWRIGLENVVRVGVAFGEISLGESVQDLQGYLAVVLLTIRR</sequence>
<feature type="domain" description="PIN" evidence="2">
    <location>
        <begin position="104"/>
        <end position="237"/>
    </location>
</feature>